<evidence type="ECO:0000256" key="1">
    <source>
        <dbReference type="SAM" id="MobiDB-lite"/>
    </source>
</evidence>
<dbReference type="OrthoDB" id="420187at2759"/>
<evidence type="ECO:0000313" key="3">
    <source>
        <dbReference type="EMBL" id="KAG9243508.1"/>
    </source>
</evidence>
<dbReference type="GO" id="GO:0005829">
    <property type="term" value="C:cytosol"/>
    <property type="evidence" value="ECO:0007669"/>
    <property type="project" value="TreeGrafter"/>
</dbReference>
<dbReference type="InterPro" id="IPR018200">
    <property type="entry name" value="USP_CS"/>
</dbReference>
<dbReference type="InterPro" id="IPR001394">
    <property type="entry name" value="Peptidase_C19_UCH"/>
</dbReference>
<dbReference type="InterPro" id="IPR021905">
    <property type="entry name" value="DUF3517"/>
</dbReference>
<feature type="compositionally biased region" description="Low complexity" evidence="1">
    <location>
        <begin position="49"/>
        <end position="60"/>
    </location>
</feature>
<evidence type="ECO:0000259" key="2">
    <source>
        <dbReference type="PROSITE" id="PS50235"/>
    </source>
</evidence>
<keyword evidence="3" id="KW-0378">Hydrolase</keyword>
<dbReference type="FunFam" id="3.90.70.10:FF:000136">
    <property type="entry name" value="Ubiquitin C-terminal hydrolase, putative"/>
    <property type="match status" value="1"/>
</dbReference>
<dbReference type="InterPro" id="IPR050164">
    <property type="entry name" value="Peptidase_C19"/>
</dbReference>
<reference evidence="3" key="1">
    <citation type="journal article" date="2021" name="IMA Fungus">
        <title>Genomic characterization of three marine fungi, including Emericellopsis atlantica sp. nov. with signatures of a generalist lifestyle and marine biomass degradation.</title>
        <authorList>
            <person name="Hagestad O.C."/>
            <person name="Hou L."/>
            <person name="Andersen J.H."/>
            <person name="Hansen E.H."/>
            <person name="Altermark B."/>
            <person name="Li C."/>
            <person name="Kuhnert E."/>
            <person name="Cox R.J."/>
            <person name="Crous P.W."/>
            <person name="Spatafora J.W."/>
            <person name="Lail K."/>
            <person name="Amirebrahimi M."/>
            <person name="Lipzen A."/>
            <person name="Pangilinan J."/>
            <person name="Andreopoulos W."/>
            <person name="Hayes R.D."/>
            <person name="Ng V."/>
            <person name="Grigoriev I.V."/>
            <person name="Jackson S.A."/>
            <person name="Sutton T.D.S."/>
            <person name="Dobson A.D.W."/>
            <person name="Rama T."/>
        </authorList>
    </citation>
    <scope>NUCLEOTIDE SEQUENCE</scope>
    <source>
        <strain evidence="3">TRa3180A</strain>
    </source>
</reference>
<dbReference type="InterPro" id="IPR038765">
    <property type="entry name" value="Papain-like_cys_pep_sf"/>
</dbReference>
<dbReference type="GO" id="GO:0016579">
    <property type="term" value="P:protein deubiquitination"/>
    <property type="evidence" value="ECO:0007669"/>
    <property type="project" value="InterPro"/>
</dbReference>
<evidence type="ECO:0000313" key="4">
    <source>
        <dbReference type="Proteomes" id="UP000887226"/>
    </source>
</evidence>
<dbReference type="Pfam" id="PF00443">
    <property type="entry name" value="UCH"/>
    <property type="match status" value="1"/>
</dbReference>
<dbReference type="Proteomes" id="UP000887226">
    <property type="component" value="Unassembled WGS sequence"/>
</dbReference>
<dbReference type="PANTHER" id="PTHR24006:SF827">
    <property type="entry name" value="UBIQUITIN CARBOXYL-TERMINAL HYDROLASE 34"/>
    <property type="match status" value="1"/>
</dbReference>
<gene>
    <name evidence="3" type="ORF">BJ878DRAFT_114590</name>
</gene>
<dbReference type="PROSITE" id="PS50235">
    <property type="entry name" value="USP_3"/>
    <property type="match status" value="1"/>
</dbReference>
<dbReference type="SUPFAM" id="SSF54001">
    <property type="entry name" value="Cysteine proteinases"/>
    <property type="match status" value="1"/>
</dbReference>
<keyword evidence="4" id="KW-1185">Reference proteome</keyword>
<dbReference type="EMBL" id="MU253971">
    <property type="protein sequence ID" value="KAG9243508.1"/>
    <property type="molecule type" value="Genomic_DNA"/>
</dbReference>
<dbReference type="Gene3D" id="3.90.70.10">
    <property type="entry name" value="Cysteine proteinases"/>
    <property type="match status" value="1"/>
</dbReference>
<dbReference type="PANTHER" id="PTHR24006">
    <property type="entry name" value="UBIQUITIN CARBOXYL-TERMINAL HYDROLASE"/>
    <property type="match status" value="1"/>
</dbReference>
<dbReference type="GO" id="GO:0005634">
    <property type="term" value="C:nucleus"/>
    <property type="evidence" value="ECO:0007669"/>
    <property type="project" value="TreeGrafter"/>
</dbReference>
<proteinExistence type="predicted"/>
<comment type="caution">
    <text evidence="3">The sequence shown here is derived from an EMBL/GenBank/DDBJ whole genome shotgun (WGS) entry which is preliminary data.</text>
</comment>
<dbReference type="CDD" id="cd02659">
    <property type="entry name" value="peptidase_C19C"/>
    <property type="match status" value="1"/>
</dbReference>
<dbReference type="GO" id="GO:0004843">
    <property type="term" value="F:cysteine-type deubiquitinase activity"/>
    <property type="evidence" value="ECO:0007669"/>
    <property type="project" value="InterPro"/>
</dbReference>
<organism evidence="3 4">
    <name type="scientific">Calycina marina</name>
    <dbReference type="NCBI Taxonomy" id="1763456"/>
    <lineage>
        <taxon>Eukaryota</taxon>
        <taxon>Fungi</taxon>
        <taxon>Dikarya</taxon>
        <taxon>Ascomycota</taxon>
        <taxon>Pezizomycotina</taxon>
        <taxon>Leotiomycetes</taxon>
        <taxon>Helotiales</taxon>
        <taxon>Pezizellaceae</taxon>
        <taxon>Calycina</taxon>
    </lineage>
</organism>
<feature type="domain" description="USP" evidence="2">
    <location>
        <begin position="1599"/>
        <end position="1926"/>
    </location>
</feature>
<dbReference type="InterPro" id="IPR028889">
    <property type="entry name" value="USP"/>
</dbReference>
<dbReference type="Pfam" id="PF12030">
    <property type="entry name" value="DUF3517"/>
    <property type="match status" value="1"/>
</dbReference>
<dbReference type="PROSITE" id="PS00973">
    <property type="entry name" value="USP_2"/>
    <property type="match status" value="1"/>
</dbReference>
<sequence>MEYDPEVELPRERAASSEPCSTRPNPFDDDTASARKRQRRGSRSTSAETTIPITTPGSTSQHEESSESPPPTHTLTHNNQHLPAELSSSSVTINLRSTQASDAASPLQHSTVAPTGAHMVSQELEVGSNSQDMTRKSVESESDELSAIPAVVTPGSTPSYNAGSPTVELVPDDDDMDSDFEQGAPLIKIYDDDIMGELDPISEFPFTSDSETFAQSAKRMAQNLQWEPIEEDAIFEGLAAWIEKVLLYCDKHENKMIQSYEEHREFWRTVPEFVTALHLRTRYFGNSFSRERSRFGGQQLTRFLCAYASLAAKFVRLDGVTLSRNRSAGRIISAEDLVSRLFLLQIAKLTIRWDEPHIGVNLQKYYKWTWDDDREQILKTFLGDQDDASCLLKLATQLVNQLSKFPKVVNYLADPCFFIARLLEEVARLHSLSDRYPALTNDVFYRRSGEGLMFFKAASSGLEDVIEKRVTVLLPEVAAYLVTNLANVLQHASEVENEPVKDMVEKVNQNSIILKSSLAKTVATEWKLGLLQKLIMSTQMQLRVVGATTMCAELLKLHGDYSWNSPVCQYIADIISGGKVVEYLVGVGSHPEIINESHNIVGFLVATKKYPDCLAQTIWQAMTTSQDPRVVEAIQRLLKYLTGLSDAEACINLCKRIHTLPIGVFTIAMVDLCEVVLKKIQEKQLEGLGVPLTTTPLDLCMRLIRDSSVITADSPNGYPDVQVFANKWLSVLIKKGSNKDHRNRMYQDCIDDIKNGNPTAAGSMCVMHILLLQYSSDLHVLVTDHDFTRLMVQQLERSVSESFGPSYNQINPLQARQKILQSIIVHEPSTLTLELGAQLWDLLVGRGCRSPADRELSWQMLNSVVQQTTAADNQFLASCYQVHLQSLSPDCFTTGALEFARVPVNSWLRDRYAEVTANANTSGDVNIFANPALEQLWRMILTAPLQTIDALAIHALIEVYVDSTLIMSLPRCKARAIHSALVGRCLKQLATAANKLKSYNEDDNSNTKEYTKDYSMEDSIVIVASASEFREQEMIFARSLAVLREFLQAYQKKKYFVTPKRRSSLATASSAVEGRPISIKYQAFDGEKSTDIQNLTLNSTGSLFVTLQEATRFKNFRVFCGGRPVDPDEIDICKSFEELNLRGLVIVQRVEEGAGPTENISSSIDAEVMKHADELWDYLGMHEKVATEILHFLVKFPIHSQLVKAIEDESVHYTQIFPQGKPCKSLYAVHALREHVAAASQRGAIADAALDRSISLIVLAISDLGVLEASNPETYSRLCESMIGCLSYLLKEHPVPDSVLKVLNGRLLRRLLDLLYAAKAVYTSEAAHLTCRIYDAILEASSHSMEFWSEFREHLQGRNLLQELILTEPRFSIRKNIMKATLAKCLYSASLARVSSTDFAQACWPLVCTMLTDVERFPLNCEQIFHFSESLLKRLADVAIEFLDLDRLLWTWGLKLLARPSGQKAGRLDHIDLVVRGLSVLCNCAASFIKVSRQQISCKSLGYKLFEKHLFPDLTNSWDDGEDILGPVVPLIDSVTRHKISEAIFYLVKDDPNEYMHVLQGLHKLVPYDTSVDGSSPYLYDLGFGFERNRAIRSQAGYAGLRNLSNTCYLNSLLTQLFMNIPFRKFMMNAHLTDTSSQKLLDNTQKLFGYMQNSLERSVTPIDLTNSIRTYENTNIDVSIQMDVDEFYNLLFDRWEGQMVAHEDKQRFRTFYGGQLVQQVKSKECDHISERLEPFLAIQCDIKGKTSLQQSLQAYVDGEIMEGDNKYKCSTCDRHVDAVKRACLKDIPDSLIFHLKRFDFNLRTLQRSKLNDHFEFPRTIDMRPYTVDYLMDVPDTPEDEFELVGVLVHTGTAESGHYYSYIRERPSSDENSDPWAEFNDDTVSPWDPSSMEASCFGGSDIRGSLDTGGLYFDKTYSAYMLFYERKSSLMSQKQGLSEAAAQSPVHVPFDPNLATYIANQNELLMRKYCLHDPSHVAFANKMLSNLRHINKGQCSEDHKVEKEAITSSLDLLSQVVARTKDLPDFHSFMVTLNHICQCCAECSLDVLEWFGEKPDELRMLLMKNPETTVRCEISNCILLALSKYKAAQPDDYGFGQYEESFQAAGADPPSNVFQGFVDTLEKLWDQFHSSTRAWPEYFGLLSSIASMGEFEATILIEAGYLRRCLEIVTADSLLSLTPQYQRMLNNVAKRANATRPVSFDAVVVLLDQLLQVVDLSLDAISDDVERLDEDGTALKEAEARLIIQHWTRNNANILVQKLLLLPYSYGSTRNIIIMLLHHCANNDTAIFHAIREGIDAAGTHNGMHLKAAITYCEHTEEPEALKQMIAHVADAASNGDNLEPLLFVKFFAEIIELENTLSEISTNQLITWVVFYMPHWAPALLCNYESTTRDGTDRLIDDLLHRVEQQEFNAQQDDEAVREEDFIGSQEVRQKLAFACMDYLIQTYVSSRSQVVRATLKAILRVVDDAPQYFDPGSKELDTFLEKKNSMFPSHVDCLSPLTNTDVFYHLKKLIVEEAEEASGMSSMPKDISSVADGA</sequence>
<protein>
    <submittedName>
        <fullName evidence="3">Ubiquitin C-terminal hydrolase-like protein</fullName>
    </submittedName>
</protein>
<name>A0A9P8CDX2_9HELO</name>
<feature type="compositionally biased region" description="Polar residues" evidence="1">
    <location>
        <begin position="78"/>
        <end position="113"/>
    </location>
</feature>
<accession>A0A9P8CDX2</accession>
<feature type="region of interest" description="Disordered" evidence="1">
    <location>
        <begin position="1"/>
        <end position="114"/>
    </location>
</feature>